<evidence type="ECO:0000313" key="1">
    <source>
        <dbReference type="EMBL" id="MBA0880644.1"/>
    </source>
</evidence>
<name>A0A7J9NBS2_GOSSC</name>
<dbReference type="EMBL" id="JABFAF010277905">
    <property type="protein sequence ID" value="MBA0880644.1"/>
    <property type="molecule type" value="Genomic_DNA"/>
</dbReference>
<feature type="non-terminal residue" evidence="1">
    <location>
        <position position="1"/>
    </location>
</feature>
<accession>A0A7J9NBS2</accession>
<organism evidence="1 2">
    <name type="scientific">Gossypium schwendimanii</name>
    <name type="common">Cotton</name>
    <dbReference type="NCBI Taxonomy" id="34291"/>
    <lineage>
        <taxon>Eukaryota</taxon>
        <taxon>Viridiplantae</taxon>
        <taxon>Streptophyta</taxon>
        <taxon>Embryophyta</taxon>
        <taxon>Tracheophyta</taxon>
        <taxon>Spermatophyta</taxon>
        <taxon>Magnoliopsida</taxon>
        <taxon>eudicotyledons</taxon>
        <taxon>Gunneridae</taxon>
        <taxon>Pentapetalae</taxon>
        <taxon>rosids</taxon>
        <taxon>malvids</taxon>
        <taxon>Malvales</taxon>
        <taxon>Malvaceae</taxon>
        <taxon>Malvoideae</taxon>
        <taxon>Gossypium</taxon>
    </lineage>
</organism>
<dbReference type="Proteomes" id="UP000593576">
    <property type="component" value="Unassembled WGS sequence"/>
</dbReference>
<protein>
    <submittedName>
        <fullName evidence="1">Uncharacterized protein</fullName>
    </submittedName>
</protein>
<dbReference type="OrthoDB" id="984336at2759"/>
<comment type="caution">
    <text evidence="1">The sequence shown here is derived from an EMBL/GenBank/DDBJ whole genome shotgun (WGS) entry which is preliminary data.</text>
</comment>
<gene>
    <name evidence="1" type="ORF">Goshw_024054</name>
</gene>
<keyword evidence="2" id="KW-1185">Reference proteome</keyword>
<reference evidence="1 2" key="1">
    <citation type="journal article" date="2019" name="Genome Biol. Evol.">
        <title>Insights into the evolution of the New World diploid cottons (Gossypium, subgenus Houzingenia) based on genome sequencing.</title>
        <authorList>
            <person name="Grover C.E."/>
            <person name="Arick M.A. 2nd"/>
            <person name="Thrash A."/>
            <person name="Conover J.L."/>
            <person name="Sanders W.S."/>
            <person name="Peterson D.G."/>
            <person name="Frelichowski J.E."/>
            <person name="Scheffler J.A."/>
            <person name="Scheffler B.E."/>
            <person name="Wendel J.F."/>
        </authorList>
    </citation>
    <scope>NUCLEOTIDE SEQUENCE [LARGE SCALE GENOMIC DNA]</scope>
    <source>
        <strain evidence="1">1</strain>
        <tissue evidence="1">Leaf</tissue>
    </source>
</reference>
<evidence type="ECO:0000313" key="2">
    <source>
        <dbReference type="Proteomes" id="UP000593576"/>
    </source>
</evidence>
<sequence>CDSLVEGYVSEFWDFTCISVTQSSGRQSVLESCKCPNLFEEIDEYYRDERTMGCYVDQAKGG</sequence>
<dbReference type="AlphaFoldDB" id="A0A7J9NBS2"/>
<proteinExistence type="predicted"/>